<evidence type="ECO:0000256" key="1">
    <source>
        <dbReference type="SAM" id="MobiDB-lite"/>
    </source>
</evidence>
<dbReference type="RefSeq" id="WP_279529975.1">
    <property type="nucleotide sequence ID" value="NZ_CP122312.1"/>
</dbReference>
<evidence type="ECO:0000313" key="3">
    <source>
        <dbReference type="EMBL" id="MFC7200056.1"/>
    </source>
</evidence>
<dbReference type="InterPro" id="IPR036237">
    <property type="entry name" value="Xyl_isomerase-like_sf"/>
</dbReference>
<dbReference type="Proteomes" id="UP001596447">
    <property type="component" value="Unassembled WGS sequence"/>
</dbReference>
<evidence type="ECO:0000313" key="4">
    <source>
        <dbReference type="Proteomes" id="UP001596447"/>
    </source>
</evidence>
<accession>A0ABD5Z4G2</accession>
<evidence type="ECO:0000259" key="2">
    <source>
        <dbReference type="Pfam" id="PF01261"/>
    </source>
</evidence>
<feature type="region of interest" description="Disordered" evidence="1">
    <location>
        <begin position="133"/>
        <end position="156"/>
    </location>
</feature>
<keyword evidence="3" id="KW-0413">Isomerase</keyword>
<proteinExistence type="predicted"/>
<feature type="compositionally biased region" description="Basic and acidic residues" evidence="1">
    <location>
        <begin position="133"/>
        <end position="144"/>
    </location>
</feature>
<dbReference type="InterPro" id="IPR013022">
    <property type="entry name" value="Xyl_isomerase-like_TIM-brl"/>
</dbReference>
<dbReference type="Gene3D" id="3.20.20.150">
    <property type="entry name" value="Divalent-metal-dependent TIM barrel enzymes"/>
    <property type="match status" value="1"/>
</dbReference>
<gene>
    <name evidence="3" type="ORF">ACFQJ9_11660</name>
</gene>
<dbReference type="Pfam" id="PF01261">
    <property type="entry name" value="AP_endonuc_2"/>
    <property type="match status" value="1"/>
</dbReference>
<comment type="caution">
    <text evidence="3">The sequence shown here is derived from an EMBL/GenBank/DDBJ whole genome shotgun (WGS) entry which is preliminary data.</text>
</comment>
<dbReference type="GO" id="GO:0016853">
    <property type="term" value="F:isomerase activity"/>
    <property type="evidence" value="ECO:0007669"/>
    <property type="project" value="UniProtKB-KW"/>
</dbReference>
<sequence>MRSAIQLYTLREYGDSTTDRVELAGEAGFDAVELAGVPNEEEVGDLSLELAAHDLDVAAAHVDAETLETEPDVVADRLGQLDCGRAVVPYLPEEAFASAAAVDETAHRLTTLSEELSALGVDLSYHNHDHEFQSLRSSDDRANGEGRPVSEAGDGTAFDRLLQETDDHVGVEFDVGWAVAAGSDPVELLERVPERVDLVHFKDTADGVPVQLGEGDVDLDACAEAAREIGAEWAVYEHDDPDDPETDVAEGQEALAALLE</sequence>
<organism evidence="3 4">
    <name type="scientific">Halospeciosus flavus</name>
    <dbReference type="NCBI Taxonomy" id="3032283"/>
    <lineage>
        <taxon>Archaea</taxon>
        <taxon>Methanobacteriati</taxon>
        <taxon>Methanobacteriota</taxon>
        <taxon>Stenosarchaea group</taxon>
        <taxon>Halobacteria</taxon>
        <taxon>Halobacteriales</taxon>
        <taxon>Halobacteriaceae</taxon>
        <taxon>Halospeciosus</taxon>
    </lineage>
</organism>
<keyword evidence="4" id="KW-1185">Reference proteome</keyword>
<dbReference type="InterPro" id="IPR050312">
    <property type="entry name" value="IolE/XylAMocC-like"/>
</dbReference>
<dbReference type="AlphaFoldDB" id="A0ABD5Z4G2"/>
<name>A0ABD5Z4G2_9EURY</name>
<protein>
    <submittedName>
        <fullName evidence="3">Sugar phosphate isomerase/epimerase family protein</fullName>
    </submittedName>
</protein>
<dbReference type="SUPFAM" id="SSF51658">
    <property type="entry name" value="Xylose isomerase-like"/>
    <property type="match status" value="1"/>
</dbReference>
<reference evidence="3 4" key="1">
    <citation type="journal article" date="2019" name="Int. J. Syst. Evol. Microbiol.">
        <title>The Global Catalogue of Microorganisms (GCM) 10K type strain sequencing project: providing services to taxonomists for standard genome sequencing and annotation.</title>
        <authorList>
            <consortium name="The Broad Institute Genomics Platform"/>
            <consortium name="The Broad Institute Genome Sequencing Center for Infectious Disease"/>
            <person name="Wu L."/>
            <person name="Ma J."/>
        </authorList>
    </citation>
    <scope>NUCLEOTIDE SEQUENCE [LARGE SCALE GENOMIC DNA]</scope>
    <source>
        <strain evidence="3 4">XZGYJ-43</strain>
    </source>
</reference>
<dbReference type="PANTHER" id="PTHR12110:SF41">
    <property type="entry name" value="INOSOSE DEHYDRATASE"/>
    <property type="match status" value="1"/>
</dbReference>
<dbReference type="EMBL" id="JBHTAR010000011">
    <property type="protein sequence ID" value="MFC7200056.1"/>
    <property type="molecule type" value="Genomic_DNA"/>
</dbReference>
<feature type="domain" description="Xylose isomerase-like TIM barrel" evidence="2">
    <location>
        <begin position="22"/>
        <end position="257"/>
    </location>
</feature>
<dbReference type="PANTHER" id="PTHR12110">
    <property type="entry name" value="HYDROXYPYRUVATE ISOMERASE"/>
    <property type="match status" value="1"/>
</dbReference>